<dbReference type="EMBL" id="JABRWO010000001">
    <property type="protein sequence ID" value="MBA2113363.1"/>
    <property type="molecule type" value="Genomic_DNA"/>
</dbReference>
<evidence type="ECO:0000313" key="2">
    <source>
        <dbReference type="Proteomes" id="UP000551616"/>
    </source>
</evidence>
<dbReference type="InterPro" id="IPR011989">
    <property type="entry name" value="ARM-like"/>
</dbReference>
<name>A0A7V9A5M5_9BACT</name>
<dbReference type="AlphaFoldDB" id="A0A7V9A5M5"/>
<accession>A0A7V9A5M5</accession>
<sequence>MSFLSPERGRLHPSAIIASLLGLIALPLCAHAQVVQLANGGQLEAAVNHDSQVAAGGQVELVVEGVGSVVLASHQVQQVESPKVTEDEYFDHAANFTDTIGDQWKLAKWCQQQGLQLPFQRHARRVLELDPNYLPARKALGYERRDGQWVSREEIMTDRGYIRFEGRWTTMQQAALQVAQTQHKQKVIDWKVRLHRWRQQLGRSSSPEIQIDLETLDDPDAIPGLIQLLGNEHDQDLAFAYLETLGRMNSPAARSFLMENAVFQNNPIYREKCLQEVLAQRNPNMVAFFANHLKSYDNTIVLRAAYVLAQLDYPTAVFPLAGALQTQHLALHSSRYTYFYTSLAPENGFDIDGPKASYRMLTLSEFLGRSRNAYDIVRVQNHGVHLALIKLCEGQDFGYNPAAWKEWYQQVHAPKSPTIRLAREE</sequence>
<dbReference type="SUPFAM" id="SSF48371">
    <property type="entry name" value="ARM repeat"/>
    <property type="match status" value="1"/>
</dbReference>
<reference evidence="1 2" key="1">
    <citation type="submission" date="2020-05" db="EMBL/GenBank/DDBJ databases">
        <title>Bremerella alba sp. nov., a novel planctomycete isolated from the surface of the macroalga Fucus spiralis.</title>
        <authorList>
            <person name="Godinho O."/>
            <person name="Botelho R."/>
            <person name="Albuquerque L."/>
            <person name="Wiegand S."/>
            <person name="Da Costa M.S."/>
            <person name="Lobo-Da-Cunha A."/>
            <person name="Jogler C."/>
            <person name="Lage O.M."/>
        </authorList>
    </citation>
    <scope>NUCLEOTIDE SEQUENCE [LARGE SCALE GENOMIC DNA]</scope>
    <source>
        <strain evidence="1 2">FF15</strain>
    </source>
</reference>
<organism evidence="1 2">
    <name type="scientific">Bremerella alba</name>
    <dbReference type="NCBI Taxonomy" id="980252"/>
    <lineage>
        <taxon>Bacteria</taxon>
        <taxon>Pseudomonadati</taxon>
        <taxon>Planctomycetota</taxon>
        <taxon>Planctomycetia</taxon>
        <taxon>Pirellulales</taxon>
        <taxon>Pirellulaceae</taxon>
        <taxon>Bremerella</taxon>
    </lineage>
</organism>
<proteinExistence type="predicted"/>
<dbReference type="Gene3D" id="1.25.10.10">
    <property type="entry name" value="Leucine-rich Repeat Variant"/>
    <property type="match status" value="1"/>
</dbReference>
<dbReference type="InterPro" id="IPR016024">
    <property type="entry name" value="ARM-type_fold"/>
</dbReference>
<comment type="caution">
    <text evidence="1">The sequence shown here is derived from an EMBL/GenBank/DDBJ whole genome shotgun (WGS) entry which is preliminary data.</text>
</comment>
<evidence type="ECO:0008006" key="3">
    <source>
        <dbReference type="Google" id="ProtNLM"/>
    </source>
</evidence>
<dbReference type="Proteomes" id="UP000551616">
    <property type="component" value="Unassembled WGS sequence"/>
</dbReference>
<gene>
    <name evidence="1" type="ORF">HOV93_05120</name>
</gene>
<evidence type="ECO:0000313" key="1">
    <source>
        <dbReference type="EMBL" id="MBA2113363.1"/>
    </source>
</evidence>
<protein>
    <recommendedName>
        <fullName evidence="3">HEAT repeat domain-containing protein</fullName>
    </recommendedName>
</protein>
<keyword evidence="2" id="KW-1185">Reference proteome</keyword>